<keyword evidence="5 10" id="KW-0547">Nucleotide-binding</keyword>
<feature type="domain" description="ABC transporter" evidence="11">
    <location>
        <begin position="7"/>
        <end position="242"/>
    </location>
</feature>
<comment type="subcellular location">
    <subcellularLocation>
        <location evidence="1 10">Cell membrane</location>
        <topology evidence="1 10">Peripheral membrane protein</topology>
    </subcellularLocation>
</comment>
<dbReference type="InterPro" id="IPR005876">
    <property type="entry name" value="Co_trans_ATP-bd"/>
</dbReference>
<dbReference type="SUPFAM" id="SSF52540">
    <property type="entry name" value="P-loop containing nucleoside triphosphate hydrolases"/>
    <property type="match status" value="1"/>
</dbReference>
<dbReference type="Pfam" id="PF00005">
    <property type="entry name" value="ABC_tran"/>
    <property type="match status" value="1"/>
</dbReference>
<dbReference type="SMART" id="SM00382">
    <property type="entry name" value="AAA"/>
    <property type="match status" value="1"/>
</dbReference>
<dbReference type="Gene3D" id="3.40.50.300">
    <property type="entry name" value="P-loop containing nucleotide triphosphate hydrolases"/>
    <property type="match status" value="1"/>
</dbReference>
<dbReference type="AlphaFoldDB" id="A0A2M7T515"/>
<sequence>MSIEPIIETRGLGFSYVDGTQALVDVTISIPKGKRIAFLGPNGSGKTTLFLHFNGLMRPDRGKIFFDGREVSYKHHRLLELRKQVGIIFQDPETQLFSSSVKQEISFGPINLGLSRNDVEERVKKAMDDTGIADLKNKPTHFLSYGQKKRVAIADILAMEPRVLVCDEPTAWLDKKHEGQIMRLLDEINSDGITVIMSTHDVDIAYSWADYIFVMNKGSVIGEGTPEQIFYDLKLLEEAELERPWLLDIYDDLSNKGFLNRDNPPKTKDELLLNLANCVRGT</sequence>
<evidence type="ECO:0000259" key="11">
    <source>
        <dbReference type="PROSITE" id="PS50893"/>
    </source>
</evidence>
<comment type="caution">
    <text evidence="12">The sequence shown here is derived from an EMBL/GenBank/DDBJ whole genome shotgun (WGS) entry which is preliminary data.</text>
</comment>
<dbReference type="InterPro" id="IPR003593">
    <property type="entry name" value="AAA+_ATPase"/>
</dbReference>
<dbReference type="FunFam" id="3.40.50.300:FF:000224">
    <property type="entry name" value="Energy-coupling factor transporter ATP-binding protein EcfA"/>
    <property type="match status" value="1"/>
</dbReference>
<dbReference type="InterPro" id="IPR017871">
    <property type="entry name" value="ABC_transporter-like_CS"/>
</dbReference>
<evidence type="ECO:0000256" key="9">
    <source>
        <dbReference type="ARBA" id="ARBA00025157"/>
    </source>
</evidence>
<evidence type="ECO:0000256" key="2">
    <source>
        <dbReference type="ARBA" id="ARBA00005417"/>
    </source>
</evidence>
<dbReference type="Proteomes" id="UP000230956">
    <property type="component" value="Unassembled WGS sequence"/>
</dbReference>
<protein>
    <recommendedName>
        <fullName evidence="10">ABC transporter ATP-binding protein</fullName>
    </recommendedName>
</protein>
<comment type="function">
    <text evidence="10">Part of an ABC transporter complex. Responsible for energy coupling to the transport system.</text>
</comment>
<dbReference type="GO" id="GO:0016887">
    <property type="term" value="F:ATP hydrolysis activity"/>
    <property type="evidence" value="ECO:0007669"/>
    <property type="project" value="InterPro"/>
</dbReference>
<dbReference type="EMBL" id="PFNG01000258">
    <property type="protein sequence ID" value="PIZ34936.1"/>
    <property type="molecule type" value="Genomic_DNA"/>
</dbReference>
<evidence type="ECO:0000256" key="5">
    <source>
        <dbReference type="ARBA" id="ARBA00022741"/>
    </source>
</evidence>
<dbReference type="RefSeq" id="WP_286677660.1">
    <property type="nucleotide sequence ID" value="NZ_MNXI01000022.1"/>
</dbReference>
<dbReference type="NCBIfam" id="TIGR01166">
    <property type="entry name" value="cbiO"/>
    <property type="match status" value="1"/>
</dbReference>
<keyword evidence="4 10" id="KW-1003">Cell membrane</keyword>
<dbReference type="PROSITE" id="PS50893">
    <property type="entry name" value="ABC_TRANSPORTER_2"/>
    <property type="match status" value="1"/>
</dbReference>
<evidence type="ECO:0000256" key="1">
    <source>
        <dbReference type="ARBA" id="ARBA00004202"/>
    </source>
</evidence>
<evidence type="ECO:0000256" key="7">
    <source>
        <dbReference type="ARBA" id="ARBA00022967"/>
    </source>
</evidence>
<evidence type="ECO:0000313" key="13">
    <source>
        <dbReference type="Proteomes" id="UP000230956"/>
    </source>
</evidence>
<evidence type="ECO:0000256" key="8">
    <source>
        <dbReference type="ARBA" id="ARBA00023136"/>
    </source>
</evidence>
<evidence type="ECO:0000256" key="10">
    <source>
        <dbReference type="RuleBase" id="RU364103"/>
    </source>
</evidence>
<organism evidence="12 13">
    <name type="scientific">Candidatus Aquicultor secundus</name>
    <dbReference type="NCBI Taxonomy" id="1973895"/>
    <lineage>
        <taxon>Bacteria</taxon>
        <taxon>Bacillati</taxon>
        <taxon>Actinomycetota</taxon>
        <taxon>Candidatus Aquicultoria</taxon>
        <taxon>Candidatus Aquicultorales</taxon>
        <taxon>Candidatus Aquicultoraceae</taxon>
        <taxon>Candidatus Aquicultor</taxon>
    </lineage>
</organism>
<keyword evidence="6 10" id="KW-0067">ATP-binding</keyword>
<dbReference type="CDD" id="cd03225">
    <property type="entry name" value="ABC_cobalt_CbiO_domain1"/>
    <property type="match status" value="1"/>
</dbReference>
<reference evidence="13" key="1">
    <citation type="submission" date="2017-09" db="EMBL/GenBank/DDBJ databases">
        <title>Depth-based differentiation of microbial function through sediment-hosted aquifers and enrichment of novel symbionts in the deep terrestrial subsurface.</title>
        <authorList>
            <person name="Probst A.J."/>
            <person name="Ladd B."/>
            <person name="Jarett J.K."/>
            <person name="Geller-Mcgrath D.E."/>
            <person name="Sieber C.M.K."/>
            <person name="Emerson J.B."/>
            <person name="Anantharaman K."/>
            <person name="Thomas B.C."/>
            <person name="Malmstrom R."/>
            <person name="Stieglmeier M."/>
            <person name="Klingl A."/>
            <person name="Woyke T."/>
            <person name="Ryan C.M."/>
            <person name="Banfield J.F."/>
        </authorList>
    </citation>
    <scope>NUCLEOTIDE SEQUENCE [LARGE SCALE GENOMIC DNA]</scope>
</reference>
<accession>A0A2M7T515</accession>
<dbReference type="PROSITE" id="PS00211">
    <property type="entry name" value="ABC_TRANSPORTER_1"/>
    <property type="match status" value="1"/>
</dbReference>
<dbReference type="GO" id="GO:0005524">
    <property type="term" value="F:ATP binding"/>
    <property type="evidence" value="ECO:0007669"/>
    <property type="project" value="UniProtKB-UniRule"/>
</dbReference>
<dbReference type="InterPro" id="IPR027417">
    <property type="entry name" value="P-loop_NTPase"/>
</dbReference>
<dbReference type="InterPro" id="IPR003439">
    <property type="entry name" value="ABC_transporter-like_ATP-bd"/>
</dbReference>
<dbReference type="InterPro" id="IPR015856">
    <property type="entry name" value="ABC_transpr_CbiO/EcfA_su"/>
</dbReference>
<evidence type="ECO:0000256" key="6">
    <source>
        <dbReference type="ARBA" id="ARBA00022840"/>
    </source>
</evidence>
<dbReference type="GO" id="GO:0043190">
    <property type="term" value="C:ATP-binding cassette (ABC) transporter complex"/>
    <property type="evidence" value="ECO:0007669"/>
    <property type="project" value="TreeGrafter"/>
</dbReference>
<evidence type="ECO:0000256" key="4">
    <source>
        <dbReference type="ARBA" id="ARBA00022475"/>
    </source>
</evidence>
<name>A0A2M7T515_9ACTN</name>
<dbReference type="PANTHER" id="PTHR43553">
    <property type="entry name" value="HEAVY METAL TRANSPORTER"/>
    <property type="match status" value="1"/>
</dbReference>
<comment type="similarity">
    <text evidence="2 10">Belongs to the ABC transporter superfamily.</text>
</comment>
<comment type="function">
    <text evidence="9">Probably part of an ABC transporter complex. Responsible for energy coupling to the transport system.</text>
</comment>
<evidence type="ECO:0000313" key="12">
    <source>
        <dbReference type="EMBL" id="PIZ34936.1"/>
    </source>
</evidence>
<keyword evidence="3 10" id="KW-0813">Transport</keyword>
<dbReference type="PANTHER" id="PTHR43553:SF24">
    <property type="entry name" value="ENERGY-COUPLING FACTOR TRANSPORTER ATP-BINDING PROTEIN ECFA1"/>
    <property type="match status" value="1"/>
</dbReference>
<gene>
    <name evidence="12" type="ORF">COY37_11165</name>
</gene>
<proteinExistence type="inferred from homology"/>
<dbReference type="GO" id="GO:0006824">
    <property type="term" value="P:cobalt ion transport"/>
    <property type="evidence" value="ECO:0007669"/>
    <property type="project" value="InterPro"/>
</dbReference>
<keyword evidence="7" id="KW-1278">Translocase</keyword>
<keyword evidence="8 10" id="KW-0472">Membrane</keyword>
<evidence type="ECO:0000256" key="3">
    <source>
        <dbReference type="ARBA" id="ARBA00022448"/>
    </source>
</evidence>
<dbReference type="GO" id="GO:0042626">
    <property type="term" value="F:ATPase-coupled transmembrane transporter activity"/>
    <property type="evidence" value="ECO:0007669"/>
    <property type="project" value="TreeGrafter"/>
</dbReference>
<dbReference type="InterPro" id="IPR050095">
    <property type="entry name" value="ECF_ABC_transporter_ATP-bd"/>
</dbReference>